<sequence length="79" mass="8584">MVTAGGDEHSGYRSLNLSNLWHFLLLIDGVELPLRYEETDAVSNKDRGGEKHNGNKDRGSGEIQGDLNEKECSLGEGGP</sequence>
<dbReference type="AlphaFoldDB" id="A0A0A8ZQ88"/>
<evidence type="ECO:0000313" key="2">
    <source>
        <dbReference type="EMBL" id="JAD41554.1"/>
    </source>
</evidence>
<dbReference type="EMBL" id="GBRH01256341">
    <property type="protein sequence ID" value="JAD41554.1"/>
    <property type="molecule type" value="Transcribed_RNA"/>
</dbReference>
<feature type="region of interest" description="Disordered" evidence="1">
    <location>
        <begin position="40"/>
        <end position="79"/>
    </location>
</feature>
<feature type="compositionally biased region" description="Basic and acidic residues" evidence="1">
    <location>
        <begin position="40"/>
        <end position="60"/>
    </location>
</feature>
<proteinExistence type="predicted"/>
<protein>
    <submittedName>
        <fullName evidence="2">Uncharacterized protein</fullName>
    </submittedName>
</protein>
<accession>A0A0A8ZQ88</accession>
<evidence type="ECO:0000256" key="1">
    <source>
        <dbReference type="SAM" id="MobiDB-lite"/>
    </source>
</evidence>
<reference evidence="2" key="1">
    <citation type="submission" date="2014-09" db="EMBL/GenBank/DDBJ databases">
        <authorList>
            <person name="Magalhaes I.L.F."/>
            <person name="Oliveira U."/>
            <person name="Santos F.R."/>
            <person name="Vidigal T.H.D.A."/>
            <person name="Brescovit A.D."/>
            <person name="Santos A.J."/>
        </authorList>
    </citation>
    <scope>NUCLEOTIDE SEQUENCE</scope>
    <source>
        <tissue evidence="2">Shoot tissue taken approximately 20 cm above the soil surface</tissue>
    </source>
</reference>
<reference evidence="2" key="2">
    <citation type="journal article" date="2015" name="Data Brief">
        <title>Shoot transcriptome of the giant reed, Arundo donax.</title>
        <authorList>
            <person name="Barrero R.A."/>
            <person name="Guerrero F.D."/>
            <person name="Moolhuijzen P."/>
            <person name="Goolsby J.A."/>
            <person name="Tidwell J."/>
            <person name="Bellgard S.E."/>
            <person name="Bellgard M.I."/>
        </authorList>
    </citation>
    <scope>NUCLEOTIDE SEQUENCE</scope>
    <source>
        <tissue evidence="2">Shoot tissue taken approximately 20 cm above the soil surface</tissue>
    </source>
</reference>
<organism evidence="2">
    <name type="scientific">Arundo donax</name>
    <name type="common">Giant reed</name>
    <name type="synonym">Donax arundinaceus</name>
    <dbReference type="NCBI Taxonomy" id="35708"/>
    <lineage>
        <taxon>Eukaryota</taxon>
        <taxon>Viridiplantae</taxon>
        <taxon>Streptophyta</taxon>
        <taxon>Embryophyta</taxon>
        <taxon>Tracheophyta</taxon>
        <taxon>Spermatophyta</taxon>
        <taxon>Magnoliopsida</taxon>
        <taxon>Liliopsida</taxon>
        <taxon>Poales</taxon>
        <taxon>Poaceae</taxon>
        <taxon>PACMAD clade</taxon>
        <taxon>Arundinoideae</taxon>
        <taxon>Arundineae</taxon>
        <taxon>Arundo</taxon>
    </lineage>
</organism>
<name>A0A0A8ZQ88_ARUDO</name>